<dbReference type="InterPro" id="IPR050266">
    <property type="entry name" value="AB_hydrolase_sf"/>
</dbReference>
<dbReference type="EMBL" id="CP134050">
    <property type="protein sequence ID" value="WNC14626.1"/>
    <property type="molecule type" value="Genomic_DNA"/>
</dbReference>
<sequence>MSYGMAGNEDAPVLLLLHAIRNTRMLFAGIVPALAEHYRVVAVDLRGHGQSTDAASYTFADIVEDLSGLLDAEGLEQVTVVAASFSAVPAQMLAVREPRRVTGLVLLDGGFYRLADMPGFELESTVERLAAARFSSVEEAESQFARRYGDGQLPPGWMATELERKEDGKYGYRLPREAFSAYFREYSAFPKEELFPSLSCPVRLLLADEKGLADDGQRGFFRQAAADYARLVPHAVIRTIPDSLHLLMVTNPDDIVEEIKNVWNK</sequence>
<evidence type="ECO:0000259" key="1">
    <source>
        <dbReference type="Pfam" id="PF00561"/>
    </source>
</evidence>
<keyword evidence="2" id="KW-0378">Hydrolase</keyword>
<dbReference type="SUPFAM" id="SSF53474">
    <property type="entry name" value="alpha/beta-Hydrolases"/>
    <property type="match status" value="1"/>
</dbReference>
<dbReference type="Proteomes" id="UP001256827">
    <property type="component" value="Chromosome"/>
</dbReference>
<protein>
    <submittedName>
        <fullName evidence="2">Alpha/beta hydrolase</fullName>
    </submittedName>
</protein>
<dbReference type="PANTHER" id="PTHR43798">
    <property type="entry name" value="MONOACYLGLYCEROL LIPASE"/>
    <property type="match status" value="1"/>
</dbReference>
<organism evidence="2 3">
    <name type="scientific">Brevibacillus brevis</name>
    <name type="common">Bacillus brevis</name>
    <dbReference type="NCBI Taxonomy" id="1393"/>
    <lineage>
        <taxon>Bacteria</taxon>
        <taxon>Bacillati</taxon>
        <taxon>Bacillota</taxon>
        <taxon>Bacilli</taxon>
        <taxon>Bacillales</taxon>
        <taxon>Paenibacillaceae</taxon>
        <taxon>Brevibacillus</taxon>
    </lineage>
</organism>
<name>A0ABY9T3G9_BREBE</name>
<dbReference type="RefSeq" id="WP_310767016.1">
    <property type="nucleotide sequence ID" value="NZ_CP134050.1"/>
</dbReference>
<gene>
    <name evidence="2" type="ORF">RGB73_28855</name>
</gene>
<dbReference type="InterPro" id="IPR029058">
    <property type="entry name" value="AB_hydrolase_fold"/>
</dbReference>
<keyword evidence="3" id="KW-1185">Reference proteome</keyword>
<reference evidence="2 3" key="1">
    <citation type="submission" date="2023-09" db="EMBL/GenBank/DDBJ databases">
        <title>Complete Genome and Methylome dissection of Bacillus brevis NEB573 original source of BbsI restriction endonuclease.</title>
        <authorList>
            <person name="Fomenkov A."/>
            <person name="Roberts R.D."/>
        </authorList>
    </citation>
    <scope>NUCLEOTIDE SEQUENCE [LARGE SCALE GENOMIC DNA]</scope>
    <source>
        <strain evidence="2 3">NEB573</strain>
    </source>
</reference>
<dbReference type="InterPro" id="IPR000073">
    <property type="entry name" value="AB_hydrolase_1"/>
</dbReference>
<evidence type="ECO:0000313" key="3">
    <source>
        <dbReference type="Proteomes" id="UP001256827"/>
    </source>
</evidence>
<proteinExistence type="predicted"/>
<feature type="domain" description="AB hydrolase-1" evidence="1">
    <location>
        <begin position="12"/>
        <end position="152"/>
    </location>
</feature>
<dbReference type="Pfam" id="PF00561">
    <property type="entry name" value="Abhydrolase_1"/>
    <property type="match status" value="1"/>
</dbReference>
<evidence type="ECO:0000313" key="2">
    <source>
        <dbReference type="EMBL" id="WNC14626.1"/>
    </source>
</evidence>
<dbReference type="PANTHER" id="PTHR43798:SF33">
    <property type="entry name" value="HYDROLASE, PUTATIVE (AFU_ORTHOLOGUE AFUA_2G14860)-RELATED"/>
    <property type="match status" value="1"/>
</dbReference>
<dbReference type="GO" id="GO:0016787">
    <property type="term" value="F:hydrolase activity"/>
    <property type="evidence" value="ECO:0007669"/>
    <property type="project" value="UniProtKB-KW"/>
</dbReference>
<dbReference type="Gene3D" id="3.40.50.1820">
    <property type="entry name" value="alpha/beta hydrolase"/>
    <property type="match status" value="1"/>
</dbReference>
<accession>A0ABY9T3G9</accession>